<keyword evidence="3" id="KW-0472">Membrane</keyword>
<dbReference type="GO" id="GO:0030288">
    <property type="term" value="C:outer membrane-bounded periplasmic space"/>
    <property type="evidence" value="ECO:0007669"/>
    <property type="project" value="InterPro"/>
</dbReference>
<dbReference type="InterPro" id="IPR005534">
    <property type="entry name" value="Curli_assmbl/transp-comp_CsgG"/>
</dbReference>
<evidence type="ECO:0000313" key="7">
    <source>
        <dbReference type="EMBL" id="AVW91357.1"/>
    </source>
</evidence>
<keyword evidence="4" id="KW-0564">Palmitate</keyword>
<evidence type="ECO:0008006" key="9">
    <source>
        <dbReference type="Google" id="ProtNLM"/>
    </source>
</evidence>
<protein>
    <recommendedName>
        <fullName evidence="9">Curli production assembly/transport component CsgG</fullName>
    </recommendedName>
</protein>
<gene>
    <name evidence="7" type="ORF">DA792_09905</name>
</gene>
<keyword evidence="2" id="KW-0732">Signal</keyword>
<dbReference type="Pfam" id="PF03783">
    <property type="entry name" value="CsgG"/>
    <property type="match status" value="1"/>
</dbReference>
<evidence type="ECO:0000256" key="2">
    <source>
        <dbReference type="ARBA" id="ARBA00022729"/>
    </source>
</evidence>
<dbReference type="PANTHER" id="PTHR41164:SF1">
    <property type="entry name" value="CURLI PRODUCTION ASSEMBLY_TRANSPORT COMPONENT CSGG"/>
    <property type="match status" value="1"/>
</dbReference>
<evidence type="ECO:0000256" key="1">
    <source>
        <dbReference type="ARBA" id="ARBA00022475"/>
    </source>
</evidence>
<organism evidence="7 8">
    <name type="scientific">Celeribacter baekdonensis</name>
    <dbReference type="NCBI Taxonomy" id="875171"/>
    <lineage>
        <taxon>Bacteria</taxon>
        <taxon>Pseudomonadati</taxon>
        <taxon>Pseudomonadota</taxon>
        <taxon>Alphaproteobacteria</taxon>
        <taxon>Rhodobacterales</taxon>
        <taxon>Roseobacteraceae</taxon>
        <taxon>Celeribacter</taxon>
    </lineage>
</organism>
<dbReference type="KEGG" id="cbak:DA792_09905"/>
<evidence type="ECO:0000256" key="6">
    <source>
        <dbReference type="SAM" id="MobiDB-lite"/>
    </source>
</evidence>
<reference evidence="7 8" key="1">
    <citation type="submission" date="2018-03" db="EMBL/GenBank/DDBJ databases">
        <title>The Complete Genome of Celeribacter baekdonensis strain LH4, a Thiosulfate-Oxidizing Alphaproteobacterium Isolated from Gulf of Mexico Continental Slope Sediments.</title>
        <authorList>
            <person name="Flood B.E."/>
            <person name="Bailey J.V."/>
            <person name="Leprich D."/>
        </authorList>
    </citation>
    <scope>NUCLEOTIDE SEQUENCE [LARGE SCALE GENOMIC DNA]</scope>
    <source>
        <strain evidence="7 8">LH4</strain>
    </source>
</reference>
<keyword evidence="1" id="KW-1003">Cell membrane</keyword>
<keyword evidence="5" id="KW-0449">Lipoprotein</keyword>
<evidence type="ECO:0000313" key="8">
    <source>
        <dbReference type="Proteomes" id="UP000241447"/>
    </source>
</evidence>
<dbReference type="EMBL" id="CP028475">
    <property type="protein sequence ID" value="AVW91357.1"/>
    <property type="molecule type" value="Genomic_DNA"/>
</dbReference>
<dbReference type="Gene3D" id="3.40.50.10610">
    <property type="entry name" value="ABC-type transport auxiliary lipoprotein component"/>
    <property type="match status" value="1"/>
</dbReference>
<dbReference type="AlphaFoldDB" id="A0A2R4M2L6"/>
<evidence type="ECO:0000256" key="5">
    <source>
        <dbReference type="ARBA" id="ARBA00023288"/>
    </source>
</evidence>
<accession>A0A2R4M2L6</accession>
<evidence type="ECO:0000256" key="4">
    <source>
        <dbReference type="ARBA" id="ARBA00023139"/>
    </source>
</evidence>
<dbReference type="PANTHER" id="PTHR41164">
    <property type="entry name" value="CURLI PRODUCTION ASSEMBLY/TRANSPORT COMPONENT CSGG"/>
    <property type="match status" value="1"/>
</dbReference>
<sequence>MCRWRAMATSLPQTTRPTTAAVLMHLSCHHYRPLKATPHRMCRLFRSLILPMRSLLLQREYVINLVFGGYVRPFPFIASVVALLSGCASLGQAVAPMDQDVFMVDGPPVRRVETAYDDALACIGNRAPRSLTFAVGAINDATGKESYADAGSGKMVTQGAGDMIQTALFNAGVQVVNRRDPAIAATEHNWGIRDIKSMKPADLFITGSINSLDFIPGAGASVTVSGVGPKARQNRLLVGMDLAMTNALTGEIVANIAVQKQLVGKEIGFAIGRFFDTSLVDISAGAMEREATNAVFRQMLYYGVYQLLLQASDAAESAGECNAKLTATIAEDLVWEDPAGRASLRAIASEVEAARPPSEQEVAEMRAEMTTAAPVELSAEARKLANNVTTQAARAISMFDTVVSEKNAQAAQTAFEKGKIYLSIAIRDLRAGASVGLTGPVGDAAATLVEQAIRAGSAAEIALAVKIAPKDEEEAVIAPETATDPAPPSSPAKPSNVEGKP</sequence>
<evidence type="ECO:0000256" key="3">
    <source>
        <dbReference type="ARBA" id="ARBA00023136"/>
    </source>
</evidence>
<feature type="region of interest" description="Disordered" evidence="6">
    <location>
        <begin position="474"/>
        <end position="501"/>
    </location>
</feature>
<proteinExistence type="predicted"/>
<name>A0A2R4M2L6_9RHOB</name>
<dbReference type="Proteomes" id="UP000241447">
    <property type="component" value="Chromosome"/>
</dbReference>